<dbReference type="GO" id="GO:0045503">
    <property type="term" value="F:dynein light chain binding"/>
    <property type="evidence" value="ECO:0007669"/>
    <property type="project" value="TreeGrafter"/>
</dbReference>
<evidence type="ECO:0000256" key="7">
    <source>
        <dbReference type="ARBA" id="ARBA00023017"/>
    </source>
</evidence>
<dbReference type="Proteomes" id="UP000265618">
    <property type="component" value="Unassembled WGS sequence"/>
</dbReference>
<dbReference type="GO" id="GO:0003341">
    <property type="term" value="P:cilium movement"/>
    <property type="evidence" value="ECO:0007669"/>
    <property type="project" value="TreeGrafter"/>
</dbReference>
<comment type="subcellular location">
    <subcellularLocation>
        <location evidence="1">Cytoplasm</location>
        <location evidence="1">Cytoskeleton</location>
        <location evidence="1">Cilium axoneme</location>
    </subcellularLocation>
</comment>
<keyword evidence="7" id="KW-0243">Dynein</keyword>
<keyword evidence="11" id="KW-0966">Cell projection</keyword>
<feature type="non-terminal residue" evidence="13">
    <location>
        <position position="543"/>
    </location>
</feature>
<dbReference type="GO" id="GO:0036157">
    <property type="term" value="C:outer dynein arm"/>
    <property type="evidence" value="ECO:0007669"/>
    <property type="project" value="TreeGrafter"/>
</dbReference>
<keyword evidence="3" id="KW-0963">Cytoplasm</keyword>
<keyword evidence="9" id="KW-0505">Motor protein</keyword>
<evidence type="ECO:0000256" key="9">
    <source>
        <dbReference type="ARBA" id="ARBA00023175"/>
    </source>
</evidence>
<protein>
    <recommendedName>
        <fullName evidence="15">Dynein intermediate chain</fullName>
    </recommendedName>
</protein>
<dbReference type="PANTHER" id="PTHR12442">
    <property type="entry name" value="DYNEIN INTERMEDIATE CHAIN"/>
    <property type="match status" value="1"/>
</dbReference>
<feature type="region of interest" description="Disordered" evidence="12">
    <location>
        <begin position="210"/>
        <end position="235"/>
    </location>
</feature>
<evidence type="ECO:0008006" key="15">
    <source>
        <dbReference type="Google" id="ProtNLM"/>
    </source>
</evidence>
<evidence type="ECO:0000256" key="6">
    <source>
        <dbReference type="ARBA" id="ARBA00022737"/>
    </source>
</evidence>
<comment type="similarity">
    <text evidence="2">Belongs to the dynein intermediate chain family.</text>
</comment>
<dbReference type="InterPro" id="IPR036322">
    <property type="entry name" value="WD40_repeat_dom_sf"/>
</dbReference>
<feature type="non-terminal residue" evidence="13">
    <location>
        <position position="1"/>
    </location>
</feature>
<accession>A0A9K3CZF7</accession>
<keyword evidence="10" id="KW-0206">Cytoskeleton</keyword>
<keyword evidence="4" id="KW-0853">WD repeat</keyword>
<dbReference type="GO" id="GO:0036158">
    <property type="term" value="P:outer dynein arm assembly"/>
    <property type="evidence" value="ECO:0007669"/>
    <property type="project" value="TreeGrafter"/>
</dbReference>
<dbReference type="GO" id="GO:0045504">
    <property type="term" value="F:dynein heavy chain binding"/>
    <property type="evidence" value="ECO:0007669"/>
    <property type="project" value="TreeGrafter"/>
</dbReference>
<dbReference type="EMBL" id="BDIP01001823">
    <property type="protein sequence ID" value="GIQ85206.1"/>
    <property type="molecule type" value="Genomic_DNA"/>
</dbReference>
<keyword evidence="6" id="KW-0677">Repeat</keyword>
<dbReference type="GO" id="GO:0005874">
    <property type="term" value="C:microtubule"/>
    <property type="evidence" value="ECO:0007669"/>
    <property type="project" value="UniProtKB-KW"/>
</dbReference>
<sequence length="543" mass="58734">MSHEEGGWPPEVDYRDTEQKDRLRRIVERDPAFTTTLRQAAGRVQDTVSLNNALDITEQYFTEGTLGTSESSEAVACSTLAVLRDPTGLGRPVCDLSFEAGAPQQQRRLAVAFRPSTTAPSSDESGGLQRHASYVFDIANPNVPEFELLSSSAALCALEFSPSNNHLYLGGLANGIVGVWDQRVGHHPTDTSNVQRSHTGAVSAVRWLHSRPRAQETDKNKRRSRPLRHGSGHECLSVSDDGKAMWWDIRKLSDPVDTMNLHLPDASARMGMGASIVVQPNIWAGEPDQHCRLPGVSRVFERLFPEGGERIASSMLPAPLAQPGVAQRVGGTCMDVSPNGWFIVGSTSGHTLTCTKKVTNNASTRVMSSVASHYGALRSVHLSSLLPSGFFLSAADWTCKVWLTGCPSPLVTSYVSTAAVLNARWSPTRPGVFVTSKDDGSIDVYDMVQGQGRDTASGLPVLTQQVSKYGVSSLEFGSGGQIVGCGCLDGSVTILGLSQALSVEQSGERVGIREKLERLAKRNNNLSTRLAESLDHDTYRWVY</sequence>
<proteinExistence type="inferred from homology"/>
<evidence type="ECO:0000256" key="2">
    <source>
        <dbReference type="ARBA" id="ARBA00011059"/>
    </source>
</evidence>
<evidence type="ECO:0000256" key="10">
    <source>
        <dbReference type="ARBA" id="ARBA00023212"/>
    </source>
</evidence>
<dbReference type="Gene3D" id="2.130.10.10">
    <property type="entry name" value="YVTN repeat-like/Quinoprotein amine dehydrogenase"/>
    <property type="match status" value="2"/>
</dbReference>
<organism evidence="13 14">
    <name type="scientific">Kipferlia bialata</name>
    <dbReference type="NCBI Taxonomy" id="797122"/>
    <lineage>
        <taxon>Eukaryota</taxon>
        <taxon>Metamonada</taxon>
        <taxon>Carpediemonas-like organisms</taxon>
        <taxon>Kipferlia</taxon>
    </lineage>
</organism>
<evidence type="ECO:0000256" key="12">
    <source>
        <dbReference type="SAM" id="MobiDB-lite"/>
    </source>
</evidence>
<reference evidence="13 14" key="1">
    <citation type="journal article" date="2018" name="PLoS ONE">
        <title>The draft genome of Kipferlia bialata reveals reductive genome evolution in fornicate parasites.</title>
        <authorList>
            <person name="Tanifuji G."/>
            <person name="Takabayashi S."/>
            <person name="Kume K."/>
            <person name="Takagi M."/>
            <person name="Nakayama T."/>
            <person name="Kamikawa R."/>
            <person name="Inagaki Y."/>
            <person name="Hashimoto T."/>
        </authorList>
    </citation>
    <scope>NUCLEOTIDE SEQUENCE [LARGE SCALE GENOMIC DNA]</scope>
    <source>
        <strain evidence="13">NY0173</strain>
    </source>
</reference>
<dbReference type="SMART" id="SM00320">
    <property type="entry name" value="WD40"/>
    <property type="match status" value="5"/>
</dbReference>
<evidence type="ECO:0000256" key="1">
    <source>
        <dbReference type="ARBA" id="ARBA00004430"/>
    </source>
</evidence>
<dbReference type="PANTHER" id="PTHR12442:SF7">
    <property type="entry name" value="DYNEIN AXONEMAL INTERMEDIATE CHAIN 2"/>
    <property type="match status" value="1"/>
</dbReference>
<dbReference type="OrthoDB" id="366230at2759"/>
<dbReference type="InterPro" id="IPR050687">
    <property type="entry name" value="Dynein_IC"/>
</dbReference>
<dbReference type="SUPFAM" id="SSF50978">
    <property type="entry name" value="WD40 repeat-like"/>
    <property type="match status" value="1"/>
</dbReference>
<dbReference type="AlphaFoldDB" id="A0A9K3CZF7"/>
<evidence type="ECO:0000256" key="4">
    <source>
        <dbReference type="ARBA" id="ARBA00022574"/>
    </source>
</evidence>
<evidence type="ECO:0000256" key="5">
    <source>
        <dbReference type="ARBA" id="ARBA00022701"/>
    </source>
</evidence>
<dbReference type="InterPro" id="IPR015943">
    <property type="entry name" value="WD40/YVTN_repeat-like_dom_sf"/>
</dbReference>
<evidence type="ECO:0000256" key="11">
    <source>
        <dbReference type="ARBA" id="ARBA00023273"/>
    </source>
</evidence>
<name>A0A9K3CZF7_9EUKA</name>
<keyword evidence="5" id="KW-0493">Microtubule</keyword>
<comment type="caution">
    <text evidence="13">The sequence shown here is derived from an EMBL/GenBank/DDBJ whole genome shotgun (WGS) entry which is preliminary data.</text>
</comment>
<keyword evidence="14" id="KW-1185">Reference proteome</keyword>
<keyword evidence="8" id="KW-0969">Cilium</keyword>
<evidence type="ECO:0000256" key="8">
    <source>
        <dbReference type="ARBA" id="ARBA00023069"/>
    </source>
</evidence>
<evidence type="ECO:0000313" key="13">
    <source>
        <dbReference type="EMBL" id="GIQ85206.1"/>
    </source>
</evidence>
<evidence type="ECO:0000256" key="3">
    <source>
        <dbReference type="ARBA" id="ARBA00022490"/>
    </source>
</evidence>
<evidence type="ECO:0000313" key="14">
    <source>
        <dbReference type="Proteomes" id="UP000265618"/>
    </source>
</evidence>
<dbReference type="InterPro" id="IPR001680">
    <property type="entry name" value="WD40_rpt"/>
</dbReference>
<feature type="compositionally biased region" description="Basic residues" evidence="12">
    <location>
        <begin position="220"/>
        <end position="230"/>
    </location>
</feature>
<gene>
    <name evidence="13" type="ORF">KIPB_006841</name>
</gene>